<name>A0A194QSN6_PAPMA</name>
<organism evidence="4 5">
    <name type="scientific">Papilio machaon</name>
    <name type="common">Old World swallowtail butterfly</name>
    <dbReference type="NCBI Taxonomy" id="76193"/>
    <lineage>
        <taxon>Eukaryota</taxon>
        <taxon>Metazoa</taxon>
        <taxon>Ecdysozoa</taxon>
        <taxon>Arthropoda</taxon>
        <taxon>Hexapoda</taxon>
        <taxon>Insecta</taxon>
        <taxon>Pterygota</taxon>
        <taxon>Neoptera</taxon>
        <taxon>Endopterygota</taxon>
        <taxon>Lepidoptera</taxon>
        <taxon>Glossata</taxon>
        <taxon>Ditrysia</taxon>
        <taxon>Papilionoidea</taxon>
        <taxon>Papilionidae</taxon>
        <taxon>Papilioninae</taxon>
        <taxon>Papilio</taxon>
    </lineage>
</organism>
<feature type="compositionally biased region" description="Basic and acidic residues" evidence="3">
    <location>
        <begin position="388"/>
        <end position="423"/>
    </location>
</feature>
<dbReference type="PANTHER" id="PTHR14270:SF0">
    <property type="entry name" value="NONSENSE-MEDIATED MRNA DECAY FACTOR SMG9"/>
    <property type="match status" value="1"/>
</dbReference>
<dbReference type="GO" id="GO:0005549">
    <property type="term" value="F:odorant binding"/>
    <property type="evidence" value="ECO:0007669"/>
    <property type="project" value="InterPro"/>
</dbReference>
<dbReference type="Proteomes" id="UP000053240">
    <property type="component" value="Unassembled WGS sequence"/>
</dbReference>
<protein>
    <submittedName>
        <fullName evidence="4">Protein SMG9</fullName>
    </submittedName>
</protein>
<evidence type="ECO:0000256" key="2">
    <source>
        <dbReference type="ARBA" id="ARBA00023161"/>
    </source>
</evidence>
<dbReference type="InterPro" id="IPR027417">
    <property type="entry name" value="P-loop_NTPase"/>
</dbReference>
<evidence type="ECO:0000313" key="4">
    <source>
        <dbReference type="EMBL" id="KPJ06551.1"/>
    </source>
</evidence>
<sequence length="836" mass="95585">MTAEQRAAIHEHFEELGLECMKDYPINEEDVNNLRANKIGTGENVPCFLSCLLNKVGIMDDKGMLQKETALENAQKVFGDTEELKLIQGYLHTCSHINGETVSDGEKGCDRALLAFKCMLEKAYQMTMKQIKSTGKMMRKSCQPKNNVEDEKIDPLSDGVFIEEKEVMCYVACIMKIANTARTEAEVKKFFLQQSVECAKDHPVTADEMVMLNKHQLPDSKNARCLLACVYRRTTWMDEKGMFVKENAYKLAQEKHPDDKAKLEKSKELFELCSKVNEETFSDGDEGCERAAKLTKCLTENAPKKILNTKTRKRIDKKTYHNISKWKRQDLFEIFSNLNTDGVSTWYALCLLEEHKLTIKGLVPLMLYAIIAVGEAATRRPMILKSDREVVKDQNKDKQEKEKQPTIILKTREQNAPKEERPQSPKAQTSEGDGYHPQKIAQNENKDKKIVESKPTPILKLMAKPIKLLDENLEFSQSGLKYLQDSNTNYLVVGVMGTQGVGKSMILNLIAQNTPLPDLCTQILNSHEIPNTSESNDDAIENQMENLNLTNASNETNNSFFKFKMQDMEQIERGAHCTKGVDMYVTNDRVILLDCQPLWSPSLIDESNNIAMNPRCANIVTVDCLEIASFLMSICHVLIAVQDWFTDYNFLRYIQTAEMLKPTLSASSSVSVPTEGSESSGDGEWQPHLLLLHNRCQLEDFTPEAVKTMQDLYRKAFQKSTLQLNSGMYMYSDTYRNGLHVDQVYKGYNIDNCGQPINLFLLPEIYSDFDNKDIYRGHPTFEQLARRLRWLVLGANRHQITNVPNLSEKGWFQFCNKAWETIRKCTFFIEYERLLP</sequence>
<accession>A0A194QSN6</accession>
<dbReference type="CDD" id="cd23992">
    <property type="entry name" value="PBP_GOBP"/>
    <property type="match status" value="2"/>
</dbReference>
<dbReference type="SUPFAM" id="SSF47565">
    <property type="entry name" value="Insect pheromone/odorant-binding proteins"/>
    <property type="match status" value="3"/>
</dbReference>
<dbReference type="STRING" id="76193.A0A194QSN6"/>
<evidence type="ECO:0000313" key="5">
    <source>
        <dbReference type="Proteomes" id="UP000053240"/>
    </source>
</evidence>
<dbReference type="InterPro" id="IPR039177">
    <property type="entry name" value="SMG9"/>
</dbReference>
<dbReference type="PANTHER" id="PTHR14270">
    <property type="entry name" value="NONSENSE-MEDIATED MRNA DECAY FACTOR SMG9"/>
    <property type="match status" value="1"/>
</dbReference>
<dbReference type="SUPFAM" id="SSF52540">
    <property type="entry name" value="P-loop containing nucleoside triphosphate hydrolases"/>
    <property type="match status" value="1"/>
</dbReference>
<dbReference type="InterPro" id="IPR006170">
    <property type="entry name" value="PBP/GOBP"/>
</dbReference>
<evidence type="ECO:0000256" key="1">
    <source>
        <dbReference type="ARBA" id="ARBA00007712"/>
    </source>
</evidence>
<dbReference type="EMBL" id="KQ461196">
    <property type="protein sequence ID" value="KPJ06551.1"/>
    <property type="molecule type" value="Genomic_DNA"/>
</dbReference>
<dbReference type="SMART" id="SM00708">
    <property type="entry name" value="PhBP"/>
    <property type="match status" value="2"/>
</dbReference>
<dbReference type="AlphaFoldDB" id="A0A194QSN6"/>
<dbReference type="InParanoid" id="A0A194QSN6"/>
<comment type="similarity">
    <text evidence="1">Belongs to the SMG9 family.</text>
</comment>
<dbReference type="Pfam" id="PF01395">
    <property type="entry name" value="PBP_GOBP"/>
    <property type="match status" value="2"/>
</dbReference>
<dbReference type="Gene3D" id="1.10.238.20">
    <property type="entry name" value="Pheromone/general odorant binding protein domain"/>
    <property type="match status" value="3"/>
</dbReference>
<reference evidence="4 5" key="1">
    <citation type="journal article" date="2015" name="Nat. Commun.">
        <title>Outbred genome sequencing and CRISPR/Cas9 gene editing in butterflies.</title>
        <authorList>
            <person name="Li X."/>
            <person name="Fan D."/>
            <person name="Zhang W."/>
            <person name="Liu G."/>
            <person name="Zhang L."/>
            <person name="Zhao L."/>
            <person name="Fang X."/>
            <person name="Chen L."/>
            <person name="Dong Y."/>
            <person name="Chen Y."/>
            <person name="Ding Y."/>
            <person name="Zhao R."/>
            <person name="Feng M."/>
            <person name="Zhu Y."/>
            <person name="Feng Y."/>
            <person name="Jiang X."/>
            <person name="Zhu D."/>
            <person name="Xiang H."/>
            <person name="Feng X."/>
            <person name="Li S."/>
            <person name="Wang J."/>
            <person name="Zhang G."/>
            <person name="Kronforst M.R."/>
            <person name="Wang W."/>
        </authorList>
    </citation>
    <scope>NUCLEOTIDE SEQUENCE [LARGE SCALE GENOMIC DNA]</scope>
    <source>
        <strain evidence="4">Ya'a_city_454_Pm</strain>
        <tissue evidence="4">Whole body</tissue>
    </source>
</reference>
<proteinExistence type="inferred from homology"/>
<feature type="region of interest" description="Disordered" evidence="3">
    <location>
        <begin position="388"/>
        <end position="451"/>
    </location>
</feature>
<keyword evidence="2" id="KW-0866">Nonsense-mediated mRNA decay</keyword>
<dbReference type="Gene3D" id="3.40.50.300">
    <property type="entry name" value="P-loop containing nucleotide triphosphate hydrolases"/>
    <property type="match status" value="1"/>
</dbReference>
<dbReference type="GO" id="GO:0000184">
    <property type="term" value="P:nuclear-transcribed mRNA catabolic process, nonsense-mediated decay"/>
    <property type="evidence" value="ECO:0007669"/>
    <property type="project" value="UniProtKB-KW"/>
</dbReference>
<gene>
    <name evidence="4" type="ORF">RR48_14290</name>
</gene>
<keyword evidence="5" id="KW-1185">Reference proteome</keyword>
<dbReference type="InterPro" id="IPR036728">
    <property type="entry name" value="PBP_GOBP_sf"/>
</dbReference>
<evidence type="ECO:0000256" key="3">
    <source>
        <dbReference type="SAM" id="MobiDB-lite"/>
    </source>
</evidence>